<evidence type="ECO:0000259" key="1">
    <source>
        <dbReference type="SMART" id="SM00829"/>
    </source>
</evidence>
<dbReference type="PROSITE" id="PS01162">
    <property type="entry name" value="QOR_ZETA_CRYSTAL"/>
    <property type="match status" value="1"/>
</dbReference>
<proteinExistence type="predicted"/>
<comment type="caution">
    <text evidence="2">The sequence shown here is derived from an EMBL/GenBank/DDBJ whole genome shotgun (WGS) entry which is preliminary data.</text>
</comment>
<dbReference type="EC" id="1.-.-.-" evidence="2"/>
<dbReference type="Pfam" id="PF13602">
    <property type="entry name" value="ADH_zinc_N_2"/>
    <property type="match status" value="1"/>
</dbReference>
<dbReference type="InterPro" id="IPR002364">
    <property type="entry name" value="Quin_OxRdtase/zeta-crystal_CS"/>
</dbReference>
<dbReference type="SMART" id="SM00829">
    <property type="entry name" value="PKS_ER"/>
    <property type="match status" value="1"/>
</dbReference>
<dbReference type="InterPro" id="IPR036291">
    <property type="entry name" value="NAD(P)-bd_dom_sf"/>
</dbReference>
<dbReference type="SUPFAM" id="SSF51735">
    <property type="entry name" value="NAD(P)-binding Rossmann-fold domains"/>
    <property type="match status" value="1"/>
</dbReference>
<dbReference type="RefSeq" id="WP_395510207.1">
    <property type="nucleotide sequence ID" value="NZ_JBBDHD010000031.1"/>
</dbReference>
<dbReference type="Gene3D" id="3.40.50.720">
    <property type="entry name" value="NAD(P)-binding Rossmann-like Domain"/>
    <property type="match status" value="1"/>
</dbReference>
<reference evidence="2 3" key="1">
    <citation type="submission" date="2024-03" db="EMBL/GenBank/DDBJ databases">
        <title>Whole genome sequencing of Streptomyces racemochromogenes, to identify antimicrobial biosynthetic gene clusters.</title>
        <authorList>
            <person name="Suryawanshi P."/>
            <person name="Krishnaraj P.U."/>
            <person name="Arun Y.P."/>
            <person name="Suryawanshi M.P."/>
            <person name="Rakshit O."/>
        </authorList>
    </citation>
    <scope>NUCLEOTIDE SEQUENCE [LARGE SCALE GENOMIC DNA]</scope>
    <source>
        <strain evidence="2 3">AUDT626</strain>
    </source>
</reference>
<sequence>MTTRMRAVSQRGYGGPEVLEVVETDLPVPGRGEALVRVRAAGVNPADWKVRSGAVRKFGAPPFTVGLDLCGVVVALGDGRPGRFKPGDVVYGCAFPPHGAHAEYAVAPVEALAVAPAGVSRVSAAALPVAALTAWQALVRVAAVGAGQRVLVHAAAGGIGHLAVQIAKARGAHVIGTAREGRHAFLRGLGADRLIDYTTRDFAEAVRDVDVVLDPISGDYGPRSLETLAPGGILVDVRGAGPDRTAVRERAEARGLRFAEFGFTPSGADLAHITDLVERGGLRVAVDRVLPLEEAARAHELSESNRVAGKIVLTPGAW</sequence>
<dbReference type="InterPro" id="IPR011032">
    <property type="entry name" value="GroES-like_sf"/>
</dbReference>
<dbReference type="SUPFAM" id="SSF50129">
    <property type="entry name" value="GroES-like"/>
    <property type="match status" value="1"/>
</dbReference>
<dbReference type="Pfam" id="PF08240">
    <property type="entry name" value="ADH_N"/>
    <property type="match status" value="1"/>
</dbReference>
<keyword evidence="3" id="KW-1185">Reference proteome</keyword>
<keyword evidence="2" id="KW-0560">Oxidoreductase</keyword>
<protein>
    <submittedName>
        <fullName evidence="2">NADP-dependent oxidoreductase</fullName>
        <ecNumber evidence="2">1.-.-.-</ecNumber>
    </submittedName>
</protein>
<dbReference type="InterPro" id="IPR052733">
    <property type="entry name" value="Chloroplast_QOR"/>
</dbReference>
<evidence type="ECO:0000313" key="2">
    <source>
        <dbReference type="EMBL" id="MFH7596374.1"/>
    </source>
</evidence>
<dbReference type="EMBL" id="JBBDHD010000031">
    <property type="protein sequence ID" value="MFH7596374.1"/>
    <property type="molecule type" value="Genomic_DNA"/>
</dbReference>
<dbReference type="GO" id="GO:0016491">
    <property type="term" value="F:oxidoreductase activity"/>
    <property type="evidence" value="ECO:0007669"/>
    <property type="project" value="UniProtKB-KW"/>
</dbReference>
<dbReference type="InterPro" id="IPR020843">
    <property type="entry name" value="ER"/>
</dbReference>
<accession>A0ABW7PDB5</accession>
<organism evidence="2 3">
    <name type="scientific">Streptomyces racemochromogenes</name>
    <dbReference type="NCBI Taxonomy" id="67353"/>
    <lineage>
        <taxon>Bacteria</taxon>
        <taxon>Bacillati</taxon>
        <taxon>Actinomycetota</taxon>
        <taxon>Actinomycetes</taxon>
        <taxon>Kitasatosporales</taxon>
        <taxon>Streptomycetaceae</taxon>
        <taxon>Streptomyces</taxon>
    </lineage>
</organism>
<evidence type="ECO:0000313" key="3">
    <source>
        <dbReference type="Proteomes" id="UP001610631"/>
    </source>
</evidence>
<dbReference type="InterPro" id="IPR013154">
    <property type="entry name" value="ADH-like_N"/>
</dbReference>
<dbReference type="CDD" id="cd05289">
    <property type="entry name" value="MDR_like_2"/>
    <property type="match status" value="1"/>
</dbReference>
<gene>
    <name evidence="2" type="ORF">WDV06_14890</name>
</gene>
<dbReference type="Gene3D" id="3.90.180.10">
    <property type="entry name" value="Medium-chain alcohol dehydrogenases, catalytic domain"/>
    <property type="match status" value="1"/>
</dbReference>
<name>A0ABW7PDB5_9ACTN</name>
<dbReference type="Proteomes" id="UP001610631">
    <property type="component" value="Unassembled WGS sequence"/>
</dbReference>
<feature type="domain" description="Enoyl reductase (ER)" evidence="1">
    <location>
        <begin position="14"/>
        <end position="313"/>
    </location>
</feature>
<dbReference type="PANTHER" id="PTHR44013">
    <property type="entry name" value="ZINC-TYPE ALCOHOL DEHYDROGENASE-LIKE PROTEIN C16A3.02C"/>
    <property type="match status" value="1"/>
</dbReference>
<dbReference type="PANTHER" id="PTHR44013:SF1">
    <property type="entry name" value="ZINC-TYPE ALCOHOL DEHYDROGENASE-LIKE PROTEIN C16A3.02C"/>
    <property type="match status" value="1"/>
</dbReference>